<dbReference type="Proteomes" id="UP000077755">
    <property type="component" value="Chromosome 4"/>
</dbReference>
<keyword evidence="4" id="KW-1185">Reference proteome</keyword>
<gene>
    <name evidence="3" type="ORF">DCAR_0417647</name>
</gene>
<organism evidence="3 4">
    <name type="scientific">Daucus carota subsp. sativus</name>
    <name type="common">Carrot</name>
    <dbReference type="NCBI Taxonomy" id="79200"/>
    <lineage>
        <taxon>Eukaryota</taxon>
        <taxon>Viridiplantae</taxon>
        <taxon>Streptophyta</taxon>
        <taxon>Embryophyta</taxon>
        <taxon>Tracheophyta</taxon>
        <taxon>Spermatophyta</taxon>
        <taxon>Magnoliopsida</taxon>
        <taxon>eudicotyledons</taxon>
        <taxon>Gunneridae</taxon>
        <taxon>Pentapetalae</taxon>
        <taxon>asterids</taxon>
        <taxon>campanulids</taxon>
        <taxon>Apiales</taxon>
        <taxon>Apiaceae</taxon>
        <taxon>Apioideae</taxon>
        <taxon>Scandiceae</taxon>
        <taxon>Daucinae</taxon>
        <taxon>Daucus</taxon>
        <taxon>Daucus sect. Daucus</taxon>
    </lineage>
</organism>
<reference evidence="3" key="1">
    <citation type="journal article" date="2016" name="Nat. Genet.">
        <title>A high-quality carrot genome assembly provides new insights into carotenoid accumulation and asterid genome evolution.</title>
        <authorList>
            <person name="Iorizzo M."/>
            <person name="Ellison S."/>
            <person name="Senalik D."/>
            <person name="Zeng P."/>
            <person name="Satapoomin P."/>
            <person name="Huang J."/>
            <person name="Bowman M."/>
            <person name="Iovene M."/>
            <person name="Sanseverino W."/>
            <person name="Cavagnaro P."/>
            <person name="Yildiz M."/>
            <person name="Macko-Podgorni A."/>
            <person name="Moranska E."/>
            <person name="Grzebelus E."/>
            <person name="Grzebelus D."/>
            <person name="Ashrafi H."/>
            <person name="Zheng Z."/>
            <person name="Cheng S."/>
            <person name="Spooner D."/>
            <person name="Van Deynze A."/>
            <person name="Simon P."/>
        </authorList>
    </citation>
    <scope>NUCLEOTIDE SEQUENCE</scope>
    <source>
        <tissue evidence="3">Leaf</tissue>
    </source>
</reference>
<evidence type="ECO:0000259" key="2">
    <source>
        <dbReference type="SMART" id="SM01057"/>
    </source>
</evidence>
<dbReference type="SUPFAM" id="SSF51069">
    <property type="entry name" value="Carbonic anhydrase"/>
    <property type="match status" value="1"/>
</dbReference>
<dbReference type="Pfam" id="PF00194">
    <property type="entry name" value="Carb_anhydrase"/>
    <property type="match status" value="1"/>
</dbReference>
<keyword evidence="1" id="KW-0732">Signal</keyword>
<dbReference type="InterPro" id="IPR036398">
    <property type="entry name" value="CA_dom_sf"/>
</dbReference>
<evidence type="ECO:0000313" key="4">
    <source>
        <dbReference type="Proteomes" id="UP000077755"/>
    </source>
</evidence>
<dbReference type="AlphaFoldDB" id="A0AAF0X082"/>
<dbReference type="InterPro" id="IPR023561">
    <property type="entry name" value="Carbonic_anhydrase_a-class"/>
</dbReference>
<feature type="signal peptide" evidence="1">
    <location>
        <begin position="1"/>
        <end position="19"/>
    </location>
</feature>
<proteinExistence type="predicted"/>
<dbReference type="Gene3D" id="3.10.200.10">
    <property type="entry name" value="Alpha carbonic anhydrase"/>
    <property type="match status" value="1"/>
</dbReference>
<reference evidence="3" key="2">
    <citation type="submission" date="2022-03" db="EMBL/GenBank/DDBJ databases">
        <title>Draft title - Genomic analysis of global carrot germplasm unveils the trajectory of domestication and the origin of high carotenoid orange carrot.</title>
        <authorList>
            <person name="Iorizzo M."/>
            <person name="Ellison S."/>
            <person name="Senalik D."/>
            <person name="Macko-Podgorni A."/>
            <person name="Grzebelus D."/>
            <person name="Bostan H."/>
            <person name="Rolling W."/>
            <person name="Curaba J."/>
            <person name="Simon P."/>
        </authorList>
    </citation>
    <scope>NUCLEOTIDE SEQUENCE</scope>
    <source>
        <tissue evidence="3">Leaf</tissue>
    </source>
</reference>
<dbReference type="InterPro" id="IPR041891">
    <property type="entry name" value="Alpha_CA_prokaryot-like"/>
</dbReference>
<dbReference type="PANTHER" id="PTHR18952">
    <property type="entry name" value="CARBONIC ANHYDRASE"/>
    <property type="match status" value="1"/>
</dbReference>
<protein>
    <recommendedName>
        <fullName evidence="2">Alpha-carbonic anhydrase domain-containing protein</fullName>
    </recommendedName>
</protein>
<sequence length="254" mass="28457">MELSLLAIAISAFIVTTQAAPVIEFSYSGAKGPDKWGSLDPKFKTCSDGKAQSPINILHSKAAQGTNMTLNRKYIPATATLVNNGFNVGIHFEENAGVIGVDGKDYRLQQIHWRTPSEHNINGKAYDAELQLLHKADDGSIFMGAILYQIGNGDIVLTKIHRKLEELGREKCGGDEHARIDLGKLDPNPLRKCTRRYFRYQGSFTTPPCTENVIWHVFEKVRTISKQQLEFNSRPVQPDNGRQVVLNYDQRMKS</sequence>
<dbReference type="GO" id="GO:0008270">
    <property type="term" value="F:zinc ion binding"/>
    <property type="evidence" value="ECO:0007669"/>
    <property type="project" value="InterPro"/>
</dbReference>
<dbReference type="GO" id="GO:0006730">
    <property type="term" value="P:one-carbon metabolic process"/>
    <property type="evidence" value="ECO:0007669"/>
    <property type="project" value="TreeGrafter"/>
</dbReference>
<feature type="domain" description="Alpha-carbonic anhydrase" evidence="2">
    <location>
        <begin position="25"/>
        <end position="248"/>
    </location>
</feature>
<dbReference type="EMBL" id="CP093346">
    <property type="protein sequence ID" value="WOG98306.1"/>
    <property type="molecule type" value="Genomic_DNA"/>
</dbReference>
<name>A0AAF0X082_DAUCS</name>
<accession>A0AAF0X082</accession>
<dbReference type="CDD" id="cd03124">
    <property type="entry name" value="alpha_CA_prokaryotic_like"/>
    <property type="match status" value="1"/>
</dbReference>
<evidence type="ECO:0000313" key="3">
    <source>
        <dbReference type="EMBL" id="WOG98306.1"/>
    </source>
</evidence>
<dbReference type="InterPro" id="IPR001148">
    <property type="entry name" value="CA_dom"/>
</dbReference>
<feature type="chain" id="PRO_5042106957" description="Alpha-carbonic anhydrase domain-containing protein" evidence="1">
    <location>
        <begin position="20"/>
        <end position="254"/>
    </location>
</feature>
<dbReference type="GO" id="GO:0004089">
    <property type="term" value="F:carbonate dehydratase activity"/>
    <property type="evidence" value="ECO:0007669"/>
    <property type="project" value="InterPro"/>
</dbReference>
<dbReference type="SMART" id="SM01057">
    <property type="entry name" value="Carb_anhydrase"/>
    <property type="match status" value="1"/>
</dbReference>
<dbReference type="PANTHER" id="PTHR18952:SF236">
    <property type="entry name" value="ALPHA CARBONIC ANHYDRASE 1, CHLOROPLASTIC"/>
    <property type="match status" value="1"/>
</dbReference>
<evidence type="ECO:0000256" key="1">
    <source>
        <dbReference type="SAM" id="SignalP"/>
    </source>
</evidence>